<gene>
    <name evidence="12" type="ORF">Ato02nite_020400</name>
</gene>
<dbReference type="Proteomes" id="UP000677082">
    <property type="component" value="Unassembled WGS sequence"/>
</dbReference>
<dbReference type="GO" id="GO:0032259">
    <property type="term" value="P:methylation"/>
    <property type="evidence" value="ECO:0007669"/>
    <property type="project" value="UniProtKB-KW"/>
</dbReference>
<comment type="caution">
    <text evidence="12">The sequence shown here is derived from an EMBL/GenBank/DDBJ whole genome shotgun (WGS) entry which is preliminary data.</text>
</comment>
<dbReference type="Pfam" id="PF01135">
    <property type="entry name" value="PCMT"/>
    <property type="match status" value="1"/>
</dbReference>
<organism evidence="12 13">
    <name type="scientific">Paractinoplanes toevensis</name>
    <dbReference type="NCBI Taxonomy" id="571911"/>
    <lineage>
        <taxon>Bacteria</taxon>
        <taxon>Bacillati</taxon>
        <taxon>Actinomycetota</taxon>
        <taxon>Actinomycetes</taxon>
        <taxon>Micromonosporales</taxon>
        <taxon>Micromonosporaceae</taxon>
        <taxon>Paractinoplanes</taxon>
    </lineage>
</organism>
<evidence type="ECO:0000256" key="5">
    <source>
        <dbReference type="ARBA" id="ARBA00022490"/>
    </source>
</evidence>
<dbReference type="PANTHER" id="PTHR11579">
    <property type="entry name" value="PROTEIN-L-ISOASPARTATE O-METHYLTRANSFERASE"/>
    <property type="match status" value="1"/>
</dbReference>
<evidence type="ECO:0000256" key="9">
    <source>
        <dbReference type="ARBA" id="ARBA00030757"/>
    </source>
</evidence>
<comment type="similarity">
    <text evidence="2">Belongs to the methyltransferase superfamily. L-isoaspartyl/D-aspartyl protein methyltransferase family.</text>
</comment>
<evidence type="ECO:0000256" key="3">
    <source>
        <dbReference type="ARBA" id="ARBA00011890"/>
    </source>
</evidence>
<accession>A0A919T7S0</accession>
<comment type="subcellular location">
    <subcellularLocation>
        <location evidence="1">Cytoplasm</location>
    </subcellularLocation>
</comment>
<proteinExistence type="inferred from homology"/>
<evidence type="ECO:0000256" key="6">
    <source>
        <dbReference type="ARBA" id="ARBA00022603"/>
    </source>
</evidence>
<dbReference type="GO" id="GO:0005737">
    <property type="term" value="C:cytoplasm"/>
    <property type="evidence" value="ECO:0007669"/>
    <property type="project" value="UniProtKB-SubCell"/>
</dbReference>
<name>A0A919T7S0_9ACTN</name>
<keyword evidence="13" id="KW-1185">Reference proteome</keyword>
<dbReference type="CDD" id="cd02440">
    <property type="entry name" value="AdoMet_MTases"/>
    <property type="match status" value="1"/>
</dbReference>
<keyword evidence="5" id="KW-0963">Cytoplasm</keyword>
<evidence type="ECO:0000256" key="11">
    <source>
        <dbReference type="ARBA" id="ARBA00031350"/>
    </source>
</evidence>
<evidence type="ECO:0000256" key="1">
    <source>
        <dbReference type="ARBA" id="ARBA00004496"/>
    </source>
</evidence>
<dbReference type="AlphaFoldDB" id="A0A919T7S0"/>
<evidence type="ECO:0000256" key="7">
    <source>
        <dbReference type="ARBA" id="ARBA00022679"/>
    </source>
</evidence>
<dbReference type="SUPFAM" id="SSF53335">
    <property type="entry name" value="S-adenosyl-L-methionine-dependent methyltransferases"/>
    <property type="match status" value="1"/>
</dbReference>
<evidence type="ECO:0000256" key="8">
    <source>
        <dbReference type="ARBA" id="ARBA00022691"/>
    </source>
</evidence>
<dbReference type="RefSeq" id="WP_213006177.1">
    <property type="nucleotide sequence ID" value="NZ_BOQN01000024.1"/>
</dbReference>
<evidence type="ECO:0000256" key="10">
    <source>
        <dbReference type="ARBA" id="ARBA00031323"/>
    </source>
</evidence>
<dbReference type="EC" id="2.1.1.77" evidence="3"/>
<keyword evidence="6" id="KW-0489">Methyltransferase</keyword>
<sequence>MTGPRGEYLEQIRRGGVALSPELAAAFASVPREAFVPDGFQRRDGTRVRPADPEFLPAVYSDDVLVTKMDGRTPTSSSSQPSLMAVMIEALEVTPGLRVLEVGAGTGYNAALLASLGASVTSIDVQKDVAVRARTALARAGIAGVRVEHADGYTGLPEERFDRVIVTVGIAGVSPHWLEQLSPDGFVLAPVVHAGTHPILKVSRTNVSAPNVSHTNVGAPNVGAPNVGAPNVGLTNVSLPNVSDANVSDANVRGPHVTGRPICAAGFMQASGPLNADFPGAFPPPASALAELTSYAPPRFDPPLTEGNYRDLWYAAGAWNRRASHAAVPGRQQSCLALLDRTGSAGAVIPPDGSVWAGGDEAEAYASLAAGILDDWVAAGRPPLQAWQVTLEPAGPIWVPSSYQVPDRRVRHGRPSGS</sequence>
<evidence type="ECO:0000256" key="4">
    <source>
        <dbReference type="ARBA" id="ARBA00013346"/>
    </source>
</evidence>
<evidence type="ECO:0000313" key="12">
    <source>
        <dbReference type="EMBL" id="GIM90247.1"/>
    </source>
</evidence>
<dbReference type="EMBL" id="BOQN01000024">
    <property type="protein sequence ID" value="GIM90247.1"/>
    <property type="molecule type" value="Genomic_DNA"/>
</dbReference>
<evidence type="ECO:0000256" key="2">
    <source>
        <dbReference type="ARBA" id="ARBA00005369"/>
    </source>
</evidence>
<dbReference type="Gene3D" id="3.40.50.150">
    <property type="entry name" value="Vaccinia Virus protein VP39"/>
    <property type="match status" value="1"/>
</dbReference>
<dbReference type="InterPro" id="IPR000682">
    <property type="entry name" value="PCMT"/>
</dbReference>
<protein>
    <recommendedName>
        <fullName evidence="4">Protein-L-isoaspartate O-methyltransferase</fullName>
        <ecNumber evidence="3">2.1.1.77</ecNumber>
    </recommendedName>
    <alternativeName>
        <fullName evidence="11">L-isoaspartyl protein carboxyl methyltransferase</fullName>
    </alternativeName>
    <alternativeName>
        <fullName evidence="9">Protein L-isoaspartyl methyltransferase</fullName>
    </alternativeName>
    <alternativeName>
        <fullName evidence="10">Protein-beta-aspartate methyltransferase</fullName>
    </alternativeName>
</protein>
<dbReference type="InterPro" id="IPR029063">
    <property type="entry name" value="SAM-dependent_MTases_sf"/>
</dbReference>
<dbReference type="PANTHER" id="PTHR11579:SF0">
    <property type="entry name" value="PROTEIN-L-ISOASPARTATE(D-ASPARTATE) O-METHYLTRANSFERASE"/>
    <property type="match status" value="1"/>
</dbReference>
<dbReference type="GO" id="GO:0004719">
    <property type="term" value="F:protein-L-isoaspartate (D-aspartate) O-methyltransferase activity"/>
    <property type="evidence" value="ECO:0007669"/>
    <property type="project" value="UniProtKB-EC"/>
</dbReference>
<reference evidence="12 13" key="1">
    <citation type="submission" date="2021-03" db="EMBL/GenBank/DDBJ databases">
        <title>Whole genome shotgun sequence of Actinoplanes toevensis NBRC 105298.</title>
        <authorList>
            <person name="Komaki H."/>
            <person name="Tamura T."/>
        </authorList>
    </citation>
    <scope>NUCLEOTIDE SEQUENCE [LARGE SCALE GENOMIC DNA]</scope>
    <source>
        <strain evidence="12 13">NBRC 105298</strain>
    </source>
</reference>
<evidence type="ECO:0000313" key="13">
    <source>
        <dbReference type="Proteomes" id="UP000677082"/>
    </source>
</evidence>
<keyword evidence="8" id="KW-0949">S-adenosyl-L-methionine</keyword>
<keyword evidence="7" id="KW-0808">Transferase</keyword>